<evidence type="ECO:0000256" key="14">
    <source>
        <dbReference type="ARBA" id="ARBA00036634"/>
    </source>
</evidence>
<comment type="caution">
    <text evidence="19">The sequence shown here is derived from an EMBL/GenBank/DDBJ whole genome shotgun (WGS) entry which is preliminary data.</text>
</comment>
<dbReference type="GO" id="GO:0005262">
    <property type="term" value="F:calcium channel activity"/>
    <property type="evidence" value="ECO:0007669"/>
    <property type="project" value="UniProtKB-KW"/>
</dbReference>
<dbReference type="EMBL" id="SIDB01000005">
    <property type="protein sequence ID" value="KAI3432838.1"/>
    <property type="molecule type" value="Genomic_DNA"/>
</dbReference>
<name>A0A9D4TRS0_CHLVU</name>
<keyword evidence="15" id="KW-0175">Coiled coil</keyword>
<keyword evidence="9 17" id="KW-1133">Transmembrane helix</keyword>
<evidence type="ECO:0000313" key="19">
    <source>
        <dbReference type="EMBL" id="KAI3432838.1"/>
    </source>
</evidence>
<feature type="compositionally biased region" description="Polar residues" evidence="16">
    <location>
        <begin position="238"/>
        <end position="248"/>
    </location>
</feature>
<keyword evidence="20" id="KW-1185">Reference proteome</keyword>
<keyword evidence="7" id="KW-0999">Mitochondrion inner membrane</keyword>
<reference evidence="19" key="1">
    <citation type="journal article" date="2019" name="Plant J.">
        <title>Chlorella vulgaris genome assembly and annotation reveals the molecular basis for metabolic acclimation to high light conditions.</title>
        <authorList>
            <person name="Cecchin M."/>
            <person name="Marcolungo L."/>
            <person name="Rossato M."/>
            <person name="Girolomoni L."/>
            <person name="Cosentino E."/>
            <person name="Cuine S."/>
            <person name="Li-Beisson Y."/>
            <person name="Delledonne M."/>
            <person name="Ballottari M."/>
        </authorList>
    </citation>
    <scope>NUCLEOTIDE SEQUENCE</scope>
    <source>
        <strain evidence="19">211/11P</strain>
    </source>
</reference>
<dbReference type="GO" id="GO:0015292">
    <property type="term" value="F:uniporter activity"/>
    <property type="evidence" value="ECO:0007669"/>
    <property type="project" value="TreeGrafter"/>
</dbReference>
<keyword evidence="3" id="KW-0813">Transport</keyword>
<evidence type="ECO:0000256" key="13">
    <source>
        <dbReference type="ARBA" id="ARBA00023303"/>
    </source>
</evidence>
<sequence length="248" mass="27899">METTKALRAHAFLTGDLEGLKAQQKSAMPYNELIDFMQQRGFTPSAAADVVARLERSGSLLNLHGTILLQPGEVAHALAMVLPSSLSAARQQLEVARQELAALDSQQSKIKRRAIWRHRLFLSGGLSSQILIWGLLFRLTYYELSWDVMEPICFFVGGGQAIMAYTFFMMTRSEFSWEKALDRYVGKWEATQLQRAAFDVQRYTFLRAECSRLEDVVRAGERAELEAAARVKDHAKRGSSTPNASHNN</sequence>
<accession>A0A9D4TRS0</accession>
<evidence type="ECO:0000256" key="16">
    <source>
        <dbReference type="SAM" id="MobiDB-lite"/>
    </source>
</evidence>
<keyword evidence="12 17" id="KW-0472">Membrane</keyword>
<keyword evidence="8" id="KW-0106">Calcium</keyword>
<evidence type="ECO:0000256" key="12">
    <source>
        <dbReference type="ARBA" id="ARBA00023136"/>
    </source>
</evidence>
<evidence type="ECO:0000256" key="5">
    <source>
        <dbReference type="ARBA" id="ARBA00022673"/>
    </source>
</evidence>
<evidence type="ECO:0000313" key="20">
    <source>
        <dbReference type="Proteomes" id="UP001055712"/>
    </source>
</evidence>
<evidence type="ECO:0000256" key="8">
    <source>
        <dbReference type="ARBA" id="ARBA00022837"/>
    </source>
</evidence>
<evidence type="ECO:0000256" key="17">
    <source>
        <dbReference type="SAM" id="Phobius"/>
    </source>
</evidence>
<dbReference type="PANTHER" id="PTHR13462:SF10">
    <property type="entry name" value="CALCIUM UNIPORTER PROTEIN, MITOCHONDRIAL"/>
    <property type="match status" value="1"/>
</dbReference>
<evidence type="ECO:0000256" key="9">
    <source>
        <dbReference type="ARBA" id="ARBA00022989"/>
    </source>
</evidence>
<dbReference type="OrthoDB" id="278338at2759"/>
<evidence type="ECO:0000256" key="15">
    <source>
        <dbReference type="SAM" id="Coils"/>
    </source>
</evidence>
<keyword evidence="6 17" id="KW-0812">Transmembrane</keyword>
<evidence type="ECO:0000256" key="6">
    <source>
        <dbReference type="ARBA" id="ARBA00022692"/>
    </source>
</evidence>
<keyword evidence="11" id="KW-0496">Mitochondrion</keyword>
<keyword evidence="5" id="KW-0107">Calcium channel</keyword>
<evidence type="ECO:0000256" key="4">
    <source>
        <dbReference type="ARBA" id="ARBA00022568"/>
    </source>
</evidence>
<feature type="coiled-coil region" evidence="15">
    <location>
        <begin position="86"/>
        <end position="113"/>
    </location>
</feature>
<feature type="transmembrane region" description="Helical" evidence="17">
    <location>
        <begin position="120"/>
        <end position="142"/>
    </location>
</feature>
<organism evidence="19 20">
    <name type="scientific">Chlorella vulgaris</name>
    <name type="common">Green alga</name>
    <dbReference type="NCBI Taxonomy" id="3077"/>
    <lineage>
        <taxon>Eukaryota</taxon>
        <taxon>Viridiplantae</taxon>
        <taxon>Chlorophyta</taxon>
        <taxon>core chlorophytes</taxon>
        <taxon>Trebouxiophyceae</taxon>
        <taxon>Chlorellales</taxon>
        <taxon>Chlorellaceae</taxon>
        <taxon>Chlorella clade</taxon>
        <taxon>Chlorella</taxon>
    </lineage>
</organism>
<proteinExistence type="inferred from homology"/>
<dbReference type="InterPro" id="IPR006769">
    <property type="entry name" value="MCU_C"/>
</dbReference>
<dbReference type="GO" id="GO:1990246">
    <property type="term" value="C:uniplex complex"/>
    <property type="evidence" value="ECO:0007669"/>
    <property type="project" value="TreeGrafter"/>
</dbReference>
<dbReference type="GO" id="GO:0036444">
    <property type="term" value="P:calcium import into the mitochondrion"/>
    <property type="evidence" value="ECO:0007669"/>
    <property type="project" value="UniProtKB-ARBA"/>
</dbReference>
<keyword evidence="13" id="KW-0407">Ion channel</keyword>
<comment type="catalytic activity">
    <reaction evidence="14">
        <text>Ca(2+)(in) = Ca(2+)(out)</text>
        <dbReference type="Rhea" id="RHEA:29671"/>
        <dbReference type="ChEBI" id="CHEBI:29108"/>
    </reaction>
</comment>
<dbReference type="Pfam" id="PF04678">
    <property type="entry name" value="MCU"/>
    <property type="match status" value="1"/>
</dbReference>
<dbReference type="Proteomes" id="UP001055712">
    <property type="component" value="Unassembled WGS sequence"/>
</dbReference>
<dbReference type="AlphaFoldDB" id="A0A9D4TRS0"/>
<gene>
    <name evidence="19" type="ORF">D9Q98_010422</name>
</gene>
<evidence type="ECO:0000256" key="1">
    <source>
        <dbReference type="ARBA" id="ARBA00004448"/>
    </source>
</evidence>
<evidence type="ECO:0000259" key="18">
    <source>
        <dbReference type="Pfam" id="PF04678"/>
    </source>
</evidence>
<comment type="subcellular location">
    <subcellularLocation>
        <location evidence="1">Mitochondrion inner membrane</location>
        <topology evidence="1">Multi-pass membrane protein</topology>
    </subcellularLocation>
</comment>
<protein>
    <recommendedName>
        <fullName evidence="18">Calcium uniporter protein C-terminal domain-containing protein</fullName>
    </recommendedName>
</protein>
<dbReference type="PANTHER" id="PTHR13462">
    <property type="entry name" value="CALCIUM UNIPORTER PROTEIN, MITOCHONDRIAL"/>
    <property type="match status" value="1"/>
</dbReference>
<evidence type="ECO:0000256" key="3">
    <source>
        <dbReference type="ARBA" id="ARBA00022448"/>
    </source>
</evidence>
<reference evidence="19" key="2">
    <citation type="submission" date="2020-11" db="EMBL/GenBank/DDBJ databases">
        <authorList>
            <person name="Cecchin M."/>
            <person name="Marcolungo L."/>
            <person name="Rossato M."/>
            <person name="Girolomoni L."/>
            <person name="Cosentino E."/>
            <person name="Cuine S."/>
            <person name="Li-Beisson Y."/>
            <person name="Delledonne M."/>
            <person name="Ballottari M."/>
        </authorList>
    </citation>
    <scope>NUCLEOTIDE SEQUENCE</scope>
    <source>
        <strain evidence="19">211/11P</strain>
        <tissue evidence="19">Whole cell</tissue>
    </source>
</reference>
<keyword evidence="10" id="KW-0406">Ion transport</keyword>
<evidence type="ECO:0000256" key="7">
    <source>
        <dbReference type="ARBA" id="ARBA00022792"/>
    </source>
</evidence>
<comment type="similarity">
    <text evidence="2">Belongs to the MCU (TC 1.A.77) family.</text>
</comment>
<dbReference type="InterPro" id="IPR039055">
    <property type="entry name" value="MCU_fam"/>
</dbReference>
<evidence type="ECO:0000256" key="2">
    <source>
        <dbReference type="ARBA" id="ARBA00005653"/>
    </source>
</evidence>
<feature type="transmembrane region" description="Helical" evidence="17">
    <location>
        <begin position="148"/>
        <end position="168"/>
    </location>
</feature>
<evidence type="ECO:0000256" key="10">
    <source>
        <dbReference type="ARBA" id="ARBA00023065"/>
    </source>
</evidence>
<keyword evidence="4" id="KW-0109">Calcium transport</keyword>
<feature type="region of interest" description="Disordered" evidence="16">
    <location>
        <begin position="229"/>
        <end position="248"/>
    </location>
</feature>
<evidence type="ECO:0000256" key="11">
    <source>
        <dbReference type="ARBA" id="ARBA00023128"/>
    </source>
</evidence>
<dbReference type="GO" id="GO:0051560">
    <property type="term" value="P:mitochondrial calcium ion homeostasis"/>
    <property type="evidence" value="ECO:0007669"/>
    <property type="project" value="InterPro"/>
</dbReference>
<feature type="domain" description="Calcium uniporter protein C-terminal" evidence="18">
    <location>
        <begin position="49"/>
        <end position="204"/>
    </location>
</feature>